<feature type="domain" description="Endonuclease NucS C-terminal" evidence="2">
    <location>
        <begin position="126"/>
        <end position="214"/>
    </location>
</feature>
<keyword evidence="3" id="KW-0540">Nuclease</keyword>
<protein>
    <submittedName>
        <fullName evidence="3">Endonuclease NucS</fullName>
        <ecNumber evidence="3">3.1.-.-</ecNumber>
    </submittedName>
</protein>
<keyword evidence="4" id="KW-1185">Reference proteome</keyword>
<reference evidence="4" key="1">
    <citation type="submission" date="2018-03" db="EMBL/GenBank/DDBJ databases">
        <authorList>
            <person name="Rodrigo-Torres L."/>
            <person name="Arahal R. D."/>
            <person name="Lucena T."/>
        </authorList>
    </citation>
    <scope>NUCLEOTIDE SEQUENCE [LARGE SCALE GENOMIC DNA]</scope>
    <source>
        <strain evidence="4">CECT 8871</strain>
    </source>
</reference>
<evidence type="ECO:0000256" key="1">
    <source>
        <dbReference type="ARBA" id="ARBA00023125"/>
    </source>
</evidence>
<dbReference type="InterPro" id="IPR048301">
    <property type="entry name" value="NucS_C"/>
</dbReference>
<dbReference type="EMBL" id="OMOJ01000004">
    <property type="protein sequence ID" value="SPF80434.1"/>
    <property type="molecule type" value="Genomic_DNA"/>
</dbReference>
<dbReference type="Proteomes" id="UP000244904">
    <property type="component" value="Unassembled WGS sequence"/>
</dbReference>
<evidence type="ECO:0000313" key="3">
    <source>
        <dbReference type="EMBL" id="SPF80434.1"/>
    </source>
</evidence>
<dbReference type="InterPro" id="IPR011856">
    <property type="entry name" value="tRNA_endonuc-like_dom_sf"/>
</dbReference>
<dbReference type="PANTHER" id="PTHR38814:SF1">
    <property type="entry name" value="ENDONUCLEASE NUCS"/>
    <property type="match status" value="1"/>
</dbReference>
<dbReference type="CDD" id="cd22341">
    <property type="entry name" value="NucS-like"/>
    <property type="match status" value="1"/>
</dbReference>
<name>A0A2R8AX49_9RHOB</name>
<evidence type="ECO:0000259" key="2">
    <source>
        <dbReference type="Pfam" id="PF01939"/>
    </source>
</evidence>
<keyword evidence="3" id="KW-0255">Endonuclease</keyword>
<gene>
    <name evidence="3" type="primary">nucS</name>
    <name evidence="3" type="ORF">PRI8871_02240</name>
</gene>
<dbReference type="Pfam" id="PF01939">
    <property type="entry name" value="NucS_C"/>
    <property type="match status" value="1"/>
</dbReference>
<dbReference type="AlphaFoldDB" id="A0A2R8AX49"/>
<dbReference type="GO" id="GO:0016787">
    <property type="term" value="F:hydrolase activity"/>
    <property type="evidence" value="ECO:0007669"/>
    <property type="project" value="UniProtKB-KW"/>
</dbReference>
<dbReference type="OrthoDB" id="8477544at2"/>
<sequence>MHCDYPDWLRQAVPSDSTFQTKLSELRRVEREYGDLDTLYDEDELVSLIDDLTYSVSDAREGRANPSKLRIEGDIRNNLASYKSAVMKYARFRQDVESEAARPAATATVGARDADDIGDARAFSLEKDLQAALRANLNQLEDGLTIIDGGAEKSVPSGFIDILARDKNGYVVVIELKAVKARRDVIGQTLAYMGDIALEADNVRGIIVAPDFDEKVISGARVVDKLTLHRYQFTFTFNPIG</sequence>
<dbReference type="GO" id="GO:0003677">
    <property type="term" value="F:DNA binding"/>
    <property type="evidence" value="ECO:0007669"/>
    <property type="project" value="UniProtKB-KW"/>
</dbReference>
<keyword evidence="1" id="KW-0238">DNA-binding</keyword>
<evidence type="ECO:0000313" key="4">
    <source>
        <dbReference type="Proteomes" id="UP000244904"/>
    </source>
</evidence>
<dbReference type="RefSeq" id="WP_108886296.1">
    <property type="nucleotide sequence ID" value="NZ_OMOJ01000004.1"/>
</dbReference>
<accession>A0A2R8AX49</accession>
<proteinExistence type="predicted"/>
<dbReference type="PANTHER" id="PTHR38814">
    <property type="entry name" value="ENDONUCLEASE NUCS"/>
    <property type="match status" value="1"/>
</dbReference>
<dbReference type="Gene3D" id="3.40.1350.10">
    <property type="match status" value="1"/>
</dbReference>
<dbReference type="EC" id="3.1.-.-" evidence="3"/>
<organism evidence="3 4">
    <name type="scientific">Pseudoprimorskyibacter insulae</name>
    <dbReference type="NCBI Taxonomy" id="1695997"/>
    <lineage>
        <taxon>Bacteria</taxon>
        <taxon>Pseudomonadati</taxon>
        <taxon>Pseudomonadota</taxon>
        <taxon>Alphaproteobacteria</taxon>
        <taxon>Rhodobacterales</taxon>
        <taxon>Paracoccaceae</taxon>
        <taxon>Pseudoprimorskyibacter</taxon>
    </lineage>
</organism>
<keyword evidence="3" id="KW-0378">Hydrolase</keyword>
<dbReference type="InterPro" id="IPR002793">
    <property type="entry name" value="Endonuclease_NucS"/>
</dbReference>
<dbReference type="GO" id="GO:0004519">
    <property type="term" value="F:endonuclease activity"/>
    <property type="evidence" value="ECO:0007669"/>
    <property type="project" value="UniProtKB-KW"/>
</dbReference>